<dbReference type="AlphaFoldDB" id="A0A6A7AJZ1"/>
<gene>
    <name evidence="2" type="ORF">CC86DRAFT_311544</name>
</gene>
<feature type="region of interest" description="Disordered" evidence="1">
    <location>
        <begin position="229"/>
        <end position="280"/>
    </location>
</feature>
<evidence type="ECO:0000313" key="3">
    <source>
        <dbReference type="Proteomes" id="UP000799424"/>
    </source>
</evidence>
<feature type="compositionally biased region" description="Basic residues" evidence="1">
    <location>
        <begin position="233"/>
        <end position="244"/>
    </location>
</feature>
<name>A0A6A7AJZ1_9PLEO</name>
<feature type="region of interest" description="Disordered" evidence="1">
    <location>
        <begin position="175"/>
        <end position="203"/>
    </location>
</feature>
<protein>
    <submittedName>
        <fullName evidence="2">Uncharacterized protein</fullName>
    </submittedName>
</protein>
<dbReference type="OrthoDB" id="4187154at2759"/>
<keyword evidence="3" id="KW-1185">Reference proteome</keyword>
<proteinExistence type="predicted"/>
<dbReference type="Proteomes" id="UP000799424">
    <property type="component" value="Unassembled WGS sequence"/>
</dbReference>
<evidence type="ECO:0000256" key="1">
    <source>
        <dbReference type="SAM" id="MobiDB-lite"/>
    </source>
</evidence>
<organism evidence="2 3">
    <name type="scientific">Ophiobolus disseminans</name>
    <dbReference type="NCBI Taxonomy" id="1469910"/>
    <lineage>
        <taxon>Eukaryota</taxon>
        <taxon>Fungi</taxon>
        <taxon>Dikarya</taxon>
        <taxon>Ascomycota</taxon>
        <taxon>Pezizomycotina</taxon>
        <taxon>Dothideomycetes</taxon>
        <taxon>Pleosporomycetidae</taxon>
        <taxon>Pleosporales</taxon>
        <taxon>Pleosporineae</taxon>
        <taxon>Phaeosphaeriaceae</taxon>
        <taxon>Ophiobolus</taxon>
    </lineage>
</organism>
<sequence>MSIEMARTLEVGRAVLASSKYPIELWLTTLITISPTQHSIDIQQLSSRTVLSILSSGRVWVHRGNGLRLQLEITLRGEPLPHQQLQELTYDILSAPVWAQLNLEPTLSDETAPDGDIAYINVNYGKGDGTPDEKECHRIFCNVRAADAQPPEGISRYQLQSVHFSMDVLEPKPRSYLKRAKTSPVEHSADQREYEGEYDGEEESELMLDELAATGTATVLDKSGAVSLAALPAHRKRRRPRTHAPTRTASTPPLPSIHGIDSSRKPAKVADLNDSPPSMSQGEELAEIHLMVDGAMRLSIYGVSKAPSGLKVKANTFGVGLADVAPILFRPGYQVALSRRAHLLPTITRSFNRIANVRVTSVSLREKVKRMLAYPSKITLESQRYQDITADEQPRTASPSTSNHFWLNLQRSLANKPPLTLQSFLARNDQIKTQSNSDEILEQENSAREVSGFDTLGIECHESACPADDKTTQQMTPLMSPTARANSVKNHKDEVSGYKDTIAEIESDMLIEAPPTPAETLVDDSQGGTFDILRDCSKVQPRSPEVSLCQDRVNQLSGPEHVLPTFADAEPPLDEDLDLLFNDHGVDSECDIERLI</sequence>
<accession>A0A6A7AJZ1</accession>
<dbReference type="EMBL" id="MU006216">
    <property type="protein sequence ID" value="KAF2833612.1"/>
    <property type="molecule type" value="Genomic_DNA"/>
</dbReference>
<evidence type="ECO:0000313" key="2">
    <source>
        <dbReference type="EMBL" id="KAF2833612.1"/>
    </source>
</evidence>
<reference evidence="2" key="1">
    <citation type="journal article" date="2020" name="Stud. Mycol.">
        <title>101 Dothideomycetes genomes: a test case for predicting lifestyles and emergence of pathogens.</title>
        <authorList>
            <person name="Haridas S."/>
            <person name="Albert R."/>
            <person name="Binder M."/>
            <person name="Bloem J."/>
            <person name="Labutti K."/>
            <person name="Salamov A."/>
            <person name="Andreopoulos B."/>
            <person name="Baker S."/>
            <person name="Barry K."/>
            <person name="Bills G."/>
            <person name="Bluhm B."/>
            <person name="Cannon C."/>
            <person name="Castanera R."/>
            <person name="Culley D."/>
            <person name="Daum C."/>
            <person name="Ezra D."/>
            <person name="Gonzalez J."/>
            <person name="Henrissat B."/>
            <person name="Kuo A."/>
            <person name="Liang C."/>
            <person name="Lipzen A."/>
            <person name="Lutzoni F."/>
            <person name="Magnuson J."/>
            <person name="Mondo S."/>
            <person name="Nolan M."/>
            <person name="Ohm R."/>
            <person name="Pangilinan J."/>
            <person name="Park H.-J."/>
            <person name="Ramirez L."/>
            <person name="Alfaro M."/>
            <person name="Sun H."/>
            <person name="Tritt A."/>
            <person name="Yoshinaga Y."/>
            <person name="Zwiers L.-H."/>
            <person name="Turgeon B."/>
            <person name="Goodwin S."/>
            <person name="Spatafora J."/>
            <person name="Crous P."/>
            <person name="Grigoriev I."/>
        </authorList>
    </citation>
    <scope>NUCLEOTIDE SEQUENCE</scope>
    <source>
        <strain evidence="2">CBS 113818</strain>
    </source>
</reference>